<name>A0ABU2W603_9ACTN</name>
<evidence type="ECO:0008006" key="3">
    <source>
        <dbReference type="Google" id="ProtNLM"/>
    </source>
</evidence>
<comment type="caution">
    <text evidence="1">The sequence shown here is derived from an EMBL/GenBank/DDBJ whole genome shotgun (WGS) entry which is preliminary data.</text>
</comment>
<dbReference type="RefSeq" id="WP_311601965.1">
    <property type="nucleotide sequence ID" value="NZ_JAVRFG010000023.1"/>
</dbReference>
<keyword evidence="2" id="KW-1185">Reference proteome</keyword>
<dbReference type="Proteomes" id="UP001180556">
    <property type="component" value="Unassembled WGS sequence"/>
</dbReference>
<evidence type="ECO:0000313" key="1">
    <source>
        <dbReference type="EMBL" id="MDT0492567.1"/>
    </source>
</evidence>
<reference evidence="2" key="1">
    <citation type="submission" date="2023-07" db="EMBL/GenBank/DDBJ databases">
        <title>30 novel species of actinomycetes from the DSMZ collection.</title>
        <authorList>
            <person name="Nouioui I."/>
        </authorList>
    </citation>
    <scope>NUCLEOTIDE SEQUENCE [LARGE SCALE GENOMIC DNA]</scope>
    <source>
        <strain evidence="2">DSM 40932</strain>
    </source>
</reference>
<protein>
    <recommendedName>
        <fullName evidence="3">TIR domain-containing protein</fullName>
    </recommendedName>
</protein>
<dbReference type="EMBL" id="JAVRFG010000023">
    <property type="protein sequence ID" value="MDT0492567.1"/>
    <property type="molecule type" value="Genomic_DNA"/>
</dbReference>
<sequence length="211" mass="23917">MQDILVSLVASAVFVALAWTLSKTARRMLRGMAAHLLRLDVEEVFAGGPDAAADLTRELSKAREVAILTSRGMDLQRGPFQELWGRCQAGSCRCRVLLPRLDVPTGERDWINDREEELQSFDSAFGAELLRRQITTTYNYLAPLATGGVEVRGYNFPHLARVVLTERAVYVTRYRADQHGWSTAVYKYRRGETYDLWTRVFTKLWQEGATG</sequence>
<organism evidence="1 2">
    <name type="scientific">Streptomyces stephensoniae</name>
    <dbReference type="NCBI Taxonomy" id="3375367"/>
    <lineage>
        <taxon>Bacteria</taxon>
        <taxon>Bacillati</taxon>
        <taxon>Actinomycetota</taxon>
        <taxon>Actinomycetes</taxon>
        <taxon>Kitasatosporales</taxon>
        <taxon>Streptomycetaceae</taxon>
        <taxon>Streptomyces</taxon>
    </lineage>
</organism>
<proteinExistence type="predicted"/>
<evidence type="ECO:0000313" key="2">
    <source>
        <dbReference type="Proteomes" id="UP001180556"/>
    </source>
</evidence>
<accession>A0ABU2W603</accession>
<gene>
    <name evidence="1" type="ORF">RM717_18840</name>
</gene>